<evidence type="ECO:0000313" key="2">
    <source>
        <dbReference type="EMBL" id="KAJ1174584.1"/>
    </source>
</evidence>
<dbReference type="Proteomes" id="UP001066276">
    <property type="component" value="Chromosome 4_1"/>
</dbReference>
<evidence type="ECO:0000256" key="1">
    <source>
        <dbReference type="SAM" id="MobiDB-lite"/>
    </source>
</evidence>
<accession>A0AAV7TE29</accession>
<evidence type="ECO:0000313" key="3">
    <source>
        <dbReference type="Proteomes" id="UP001066276"/>
    </source>
</evidence>
<organism evidence="2 3">
    <name type="scientific">Pleurodeles waltl</name>
    <name type="common">Iberian ribbed newt</name>
    <dbReference type="NCBI Taxonomy" id="8319"/>
    <lineage>
        <taxon>Eukaryota</taxon>
        <taxon>Metazoa</taxon>
        <taxon>Chordata</taxon>
        <taxon>Craniata</taxon>
        <taxon>Vertebrata</taxon>
        <taxon>Euteleostomi</taxon>
        <taxon>Amphibia</taxon>
        <taxon>Batrachia</taxon>
        <taxon>Caudata</taxon>
        <taxon>Salamandroidea</taxon>
        <taxon>Salamandridae</taxon>
        <taxon>Pleurodelinae</taxon>
        <taxon>Pleurodeles</taxon>
    </lineage>
</organism>
<proteinExistence type="predicted"/>
<comment type="caution">
    <text evidence="2">The sequence shown here is derived from an EMBL/GenBank/DDBJ whole genome shotgun (WGS) entry which is preliminary data.</text>
</comment>
<name>A0AAV7TE29_PLEWA</name>
<gene>
    <name evidence="2" type="ORF">NDU88_006404</name>
</gene>
<reference evidence="2" key="1">
    <citation type="journal article" date="2022" name="bioRxiv">
        <title>Sequencing and chromosome-scale assembly of the giantPleurodeles waltlgenome.</title>
        <authorList>
            <person name="Brown T."/>
            <person name="Elewa A."/>
            <person name="Iarovenko S."/>
            <person name="Subramanian E."/>
            <person name="Araus A.J."/>
            <person name="Petzold A."/>
            <person name="Susuki M."/>
            <person name="Suzuki K.-i.T."/>
            <person name="Hayashi T."/>
            <person name="Toyoda A."/>
            <person name="Oliveira C."/>
            <person name="Osipova E."/>
            <person name="Leigh N.D."/>
            <person name="Simon A."/>
            <person name="Yun M.H."/>
        </authorList>
    </citation>
    <scope>NUCLEOTIDE SEQUENCE</scope>
    <source>
        <strain evidence="2">20211129_DDA</strain>
        <tissue evidence="2">Liver</tissue>
    </source>
</reference>
<protein>
    <submittedName>
        <fullName evidence="2">Uncharacterized protein</fullName>
    </submittedName>
</protein>
<keyword evidence="3" id="KW-1185">Reference proteome</keyword>
<sequence length="73" mass="7673">MMRLGAGGLAMGVEPFPCAGGDAAFPTLRCQASPSRTSVFLSQPWREVKHRSSPQHSGSTPTTALPPPPLRGE</sequence>
<dbReference type="EMBL" id="JANPWB010000007">
    <property type="protein sequence ID" value="KAJ1174584.1"/>
    <property type="molecule type" value="Genomic_DNA"/>
</dbReference>
<dbReference type="AlphaFoldDB" id="A0AAV7TE29"/>
<feature type="region of interest" description="Disordered" evidence="1">
    <location>
        <begin position="36"/>
        <end position="73"/>
    </location>
</feature>
<feature type="compositionally biased region" description="Pro residues" evidence="1">
    <location>
        <begin position="64"/>
        <end position="73"/>
    </location>
</feature>